<dbReference type="InterPro" id="IPR040161">
    <property type="entry name" value="FB224"/>
</dbReference>
<dbReference type="OrthoDB" id="7600185at2759"/>
<dbReference type="InterPro" id="IPR002900">
    <property type="entry name" value="DUF38/FTH_CAE_spp"/>
</dbReference>
<dbReference type="PIR" id="T21765">
    <property type="entry name" value="T21765"/>
</dbReference>
<dbReference type="CTD" id="185305"/>
<dbReference type="PaxDb" id="6239-F35E12.3"/>
<dbReference type="KEGG" id="cel:CELE_F35E12.3"/>
<dbReference type="SMART" id="SM00256">
    <property type="entry name" value="FBOX"/>
    <property type="match status" value="1"/>
</dbReference>
<evidence type="ECO:0000313" key="2">
    <source>
        <dbReference type="EMBL" id="CAB04271.1"/>
    </source>
</evidence>
<dbReference type="UCSC" id="F35E12.3">
    <property type="organism name" value="c. elegans"/>
</dbReference>
<dbReference type="OMA" id="QWENSKE"/>
<dbReference type="Pfam" id="PF00646">
    <property type="entry name" value="F-box"/>
    <property type="match status" value="1"/>
</dbReference>
<dbReference type="Pfam" id="PF01827">
    <property type="entry name" value="FTH"/>
    <property type="match status" value="1"/>
</dbReference>
<evidence type="ECO:0000259" key="1">
    <source>
        <dbReference type="SMART" id="SM00256"/>
    </source>
</evidence>
<organism evidence="2 3">
    <name type="scientific">Caenorhabditis elegans</name>
    <dbReference type="NCBI Taxonomy" id="6239"/>
    <lineage>
        <taxon>Eukaryota</taxon>
        <taxon>Metazoa</taxon>
        <taxon>Ecdysozoa</taxon>
        <taxon>Nematoda</taxon>
        <taxon>Chromadorea</taxon>
        <taxon>Rhabditida</taxon>
        <taxon>Rhabditina</taxon>
        <taxon>Rhabditomorpha</taxon>
        <taxon>Rhabditoidea</taxon>
        <taxon>Rhabditidae</taxon>
        <taxon>Peloderinae</taxon>
        <taxon>Caenorhabditis</taxon>
    </lineage>
</organism>
<proteinExistence type="predicted"/>
<dbReference type="GeneID" id="185305"/>
<dbReference type="HOGENOM" id="CLU_030831_3_2_1"/>
<dbReference type="WormBase" id="F35E12.3">
    <property type="protein sequence ID" value="CE09918"/>
    <property type="gene ID" value="WBGene00009427"/>
    <property type="gene designation" value="fbxa-181"/>
</dbReference>
<evidence type="ECO:0000313" key="3">
    <source>
        <dbReference type="Proteomes" id="UP000001940"/>
    </source>
</evidence>
<gene>
    <name evidence="2 4" type="primary">fbxa-181</name>
    <name evidence="2" type="ORF">CELE_F35E12.3</name>
    <name evidence="4" type="ORF">F35E12.3</name>
</gene>
<dbReference type="InParanoid" id="O02356"/>
<keyword evidence="3" id="KW-1185">Reference proteome</keyword>
<dbReference type="EMBL" id="BX284605">
    <property type="protein sequence ID" value="CAB04271.1"/>
    <property type="molecule type" value="Genomic_DNA"/>
</dbReference>
<dbReference type="PANTHER" id="PTHR23015:SF4">
    <property type="entry name" value="DUF38 DOMAIN-CONTAINING PROTEIN-RELATED"/>
    <property type="match status" value="1"/>
</dbReference>
<dbReference type="SMR" id="O02356"/>
<dbReference type="STRING" id="6239.F35E12.3.1"/>
<dbReference type="Bgee" id="WBGene00009427">
    <property type="expression patterns" value="Expressed in embryo and 2 other cell types or tissues"/>
</dbReference>
<dbReference type="PhylomeDB" id="O02356"/>
<dbReference type="FunCoup" id="O02356">
    <property type="interactions" value="232"/>
</dbReference>
<dbReference type="AlphaFoldDB" id="O02356"/>
<protein>
    <submittedName>
        <fullName evidence="2">F-box domain-containing protein</fullName>
    </submittedName>
</protein>
<accession>O02356</accession>
<dbReference type="PANTHER" id="PTHR23015">
    <property type="entry name" value="UNCHARACTERIZED C.ELEGANS PROTEIN"/>
    <property type="match status" value="1"/>
</dbReference>
<feature type="domain" description="F-box" evidence="1">
    <location>
        <begin position="1"/>
        <end position="41"/>
    </location>
</feature>
<sequence length="296" mass="34466">MPLDVMNKIVNTLGFINSLVLMKVSKKLSGFVKDTKFEIDELEVYFEIGRSEIRFKRYVIEFVAEVQPLSFSYDSYEEDGSRKDKKKTFVAGKGQLDQFSENLKWLFQNRKISLNKFKLVIPDDDDEESRKKYMDCVVEALRSAENLSSRNVKTSCLSSAEISQILPIFPAKNLEYIEFFECDFAGYEQLVHLEQWKKAERCIKCSELNIPMEFFLQFKRVKVDIEPGEDPTVIRDVIDNSNNLESVLIQCCSMNINYINEVVSVFNLKEDSMYLTPNKKSFTVNVSERQIFIKTL</sequence>
<reference evidence="2 3" key="1">
    <citation type="journal article" date="1998" name="Science">
        <title>Genome sequence of the nematode C. elegans: a platform for investigating biology.</title>
        <authorList>
            <consortium name="The C. elegans sequencing consortium"/>
            <person name="Sulson J.E."/>
            <person name="Waterston R."/>
        </authorList>
    </citation>
    <scope>NUCLEOTIDE SEQUENCE [LARGE SCALE GENOMIC DNA]</scope>
    <source>
        <strain evidence="2 3">Bristol N2</strain>
    </source>
</reference>
<dbReference type="RefSeq" id="NP_506398.1">
    <property type="nucleotide sequence ID" value="NM_073997.3"/>
</dbReference>
<dbReference type="InterPro" id="IPR001810">
    <property type="entry name" value="F-box_dom"/>
</dbReference>
<dbReference type="AGR" id="WB:WBGene00009427"/>
<dbReference type="Proteomes" id="UP000001940">
    <property type="component" value="Chromosome V"/>
</dbReference>
<name>O02356_CAEEL</name>
<evidence type="ECO:0000313" key="4">
    <source>
        <dbReference type="WormBase" id="F35E12.3"/>
    </source>
</evidence>